<sequence length="128" mass="14095">MAPTKELKPPPELVDAIQKSEDMTAPSNFTVGTEFGSDVPRTIRNRLVHEEPQKLSHDDKGEGHGQGDLSKRELKEHMMEVQEMQAGHDRFNRNHPGAGKAGQGDYGTVNSQACTRGEGGGRMRYGHD</sequence>
<reference evidence="2 3" key="1">
    <citation type="journal article" date="2021" name="Sci. Rep.">
        <title>Genome sequencing of the multicellular alga Astrephomene provides insights into convergent evolution of germ-soma differentiation.</title>
        <authorList>
            <person name="Yamashita S."/>
            <person name="Yamamoto K."/>
            <person name="Matsuzaki R."/>
            <person name="Suzuki S."/>
            <person name="Yamaguchi H."/>
            <person name="Hirooka S."/>
            <person name="Minakuchi Y."/>
            <person name="Miyagishima S."/>
            <person name="Kawachi M."/>
            <person name="Toyoda A."/>
            <person name="Nozaki H."/>
        </authorList>
    </citation>
    <scope>NUCLEOTIDE SEQUENCE [LARGE SCALE GENOMIC DNA]</scope>
    <source>
        <strain evidence="2 3">NIES-4017</strain>
    </source>
</reference>
<feature type="compositionally biased region" description="Basic and acidic residues" evidence="1">
    <location>
        <begin position="119"/>
        <end position="128"/>
    </location>
</feature>
<dbReference type="Proteomes" id="UP001054857">
    <property type="component" value="Unassembled WGS sequence"/>
</dbReference>
<dbReference type="AlphaFoldDB" id="A0AAD3E042"/>
<feature type="compositionally biased region" description="Basic and acidic residues" evidence="1">
    <location>
        <begin position="47"/>
        <end position="73"/>
    </location>
</feature>
<comment type="caution">
    <text evidence="2">The sequence shown here is derived from an EMBL/GenBank/DDBJ whole genome shotgun (WGS) entry which is preliminary data.</text>
</comment>
<evidence type="ECO:0000313" key="3">
    <source>
        <dbReference type="Proteomes" id="UP001054857"/>
    </source>
</evidence>
<feature type="region of interest" description="Disordered" evidence="1">
    <location>
        <begin position="89"/>
        <end position="128"/>
    </location>
</feature>
<evidence type="ECO:0000313" key="2">
    <source>
        <dbReference type="EMBL" id="GFR51028.1"/>
    </source>
</evidence>
<keyword evidence="3" id="KW-1185">Reference proteome</keyword>
<evidence type="ECO:0000256" key="1">
    <source>
        <dbReference type="SAM" id="MobiDB-lite"/>
    </source>
</evidence>
<proteinExistence type="predicted"/>
<organism evidence="2 3">
    <name type="scientific">Astrephomene gubernaculifera</name>
    <dbReference type="NCBI Taxonomy" id="47775"/>
    <lineage>
        <taxon>Eukaryota</taxon>
        <taxon>Viridiplantae</taxon>
        <taxon>Chlorophyta</taxon>
        <taxon>core chlorophytes</taxon>
        <taxon>Chlorophyceae</taxon>
        <taxon>CS clade</taxon>
        <taxon>Chlamydomonadales</taxon>
        <taxon>Astrephomenaceae</taxon>
        <taxon>Astrephomene</taxon>
    </lineage>
</organism>
<accession>A0AAD3E042</accession>
<feature type="region of interest" description="Disordered" evidence="1">
    <location>
        <begin position="1"/>
        <end position="73"/>
    </location>
</feature>
<gene>
    <name evidence="2" type="ORF">Agub_g13355</name>
</gene>
<name>A0AAD3E042_9CHLO</name>
<protein>
    <submittedName>
        <fullName evidence="2">Uncharacterized protein</fullName>
    </submittedName>
</protein>
<dbReference type="EMBL" id="BMAR01000043">
    <property type="protein sequence ID" value="GFR51028.1"/>
    <property type="molecule type" value="Genomic_DNA"/>
</dbReference>